<reference evidence="1 2" key="1">
    <citation type="journal article" date="2013" name="BMC Genomics">
        <title>Genomics-driven discovery of the pneumocandin biosynthetic gene cluster in the fungus Glarea lozoyensis.</title>
        <authorList>
            <person name="Chen L."/>
            <person name="Yue Q."/>
            <person name="Zhang X."/>
            <person name="Xiang M."/>
            <person name="Wang C."/>
            <person name="Li S."/>
            <person name="Che Y."/>
            <person name="Ortiz-Lopez F.J."/>
            <person name="Bills G.F."/>
            <person name="Liu X."/>
            <person name="An Z."/>
        </authorList>
    </citation>
    <scope>NUCLEOTIDE SEQUENCE [LARGE SCALE GENOMIC DNA]</scope>
    <source>
        <strain evidence="2">ATCC 20868 / MF5171</strain>
    </source>
</reference>
<evidence type="ECO:0000313" key="1">
    <source>
        <dbReference type="EMBL" id="EPE32518.1"/>
    </source>
</evidence>
<dbReference type="eggNOG" id="ENOG502SASY">
    <property type="taxonomic scope" value="Eukaryota"/>
</dbReference>
<organism evidence="1 2">
    <name type="scientific">Glarea lozoyensis (strain ATCC 20868 / MF5171)</name>
    <dbReference type="NCBI Taxonomy" id="1116229"/>
    <lineage>
        <taxon>Eukaryota</taxon>
        <taxon>Fungi</taxon>
        <taxon>Dikarya</taxon>
        <taxon>Ascomycota</taxon>
        <taxon>Pezizomycotina</taxon>
        <taxon>Leotiomycetes</taxon>
        <taxon>Helotiales</taxon>
        <taxon>Helotiaceae</taxon>
        <taxon>Glarea</taxon>
    </lineage>
</organism>
<keyword evidence="2" id="KW-1185">Reference proteome</keyword>
<sequence length="273" mass="30832">MADYNYNAPNLASILANLASLSSQSQPPPRQPATIEESVVSNYSQSQAVPVAQGQIRPTRTQTPPYVPPEHDHYHQIWQQQLNRASQAPQVPEPVPAPARKIVDPATIIEWSAGLRCVMKTVAVHENVLNDIRRMMKTQHEHEEQWFNGRVELIKRQASRAEGQKKLDEVMRAVGGALSSAPSINTVEEMARELETFDMKVYRAQLEMTRQMTSKLQEFGVPFFGTKSELVRTRIQGEGDREASTQDKGTIDETELVKLQRRMLTILEDLCSD</sequence>
<proteinExistence type="predicted"/>
<dbReference type="Proteomes" id="UP000016922">
    <property type="component" value="Unassembled WGS sequence"/>
</dbReference>
<dbReference type="AlphaFoldDB" id="S3E208"/>
<dbReference type="GeneID" id="19466704"/>
<dbReference type="HOGENOM" id="CLU_089396_0_0_1"/>
<name>S3E208_GLAL2</name>
<evidence type="ECO:0000313" key="2">
    <source>
        <dbReference type="Proteomes" id="UP000016922"/>
    </source>
</evidence>
<dbReference type="InterPro" id="IPR018858">
    <property type="entry name" value="DUF2458"/>
</dbReference>
<dbReference type="OrthoDB" id="5363415at2759"/>
<dbReference type="RefSeq" id="XP_008080530.1">
    <property type="nucleotide sequence ID" value="XM_008082339.1"/>
</dbReference>
<accession>S3E208</accession>
<dbReference type="Pfam" id="PF10454">
    <property type="entry name" value="DUF2458"/>
    <property type="match status" value="1"/>
</dbReference>
<dbReference type="KEGG" id="glz:GLAREA_07652"/>
<protein>
    <submittedName>
        <fullName evidence="1">Uncharacterized protein</fullName>
    </submittedName>
</protein>
<dbReference type="EMBL" id="KE145359">
    <property type="protein sequence ID" value="EPE32518.1"/>
    <property type="molecule type" value="Genomic_DNA"/>
</dbReference>
<dbReference type="OMA" id="QWFDARE"/>
<gene>
    <name evidence="1" type="ORF">GLAREA_07652</name>
</gene>